<feature type="DNA-binding region" description="H-T-H motif" evidence="2">
    <location>
        <begin position="36"/>
        <end position="55"/>
    </location>
</feature>
<evidence type="ECO:0000256" key="2">
    <source>
        <dbReference type="PROSITE-ProRule" id="PRU00335"/>
    </source>
</evidence>
<dbReference type="OrthoDB" id="9811084at2"/>
<dbReference type="SUPFAM" id="SSF46689">
    <property type="entry name" value="Homeodomain-like"/>
    <property type="match status" value="1"/>
</dbReference>
<dbReference type="InterPro" id="IPR050624">
    <property type="entry name" value="HTH-type_Tx_Regulator"/>
</dbReference>
<dbReference type="PROSITE" id="PS50977">
    <property type="entry name" value="HTH_TETR_2"/>
    <property type="match status" value="1"/>
</dbReference>
<organism evidence="4 5">
    <name type="scientific">Parendozoicomonas haliclonae</name>
    <dbReference type="NCBI Taxonomy" id="1960125"/>
    <lineage>
        <taxon>Bacteria</taxon>
        <taxon>Pseudomonadati</taxon>
        <taxon>Pseudomonadota</taxon>
        <taxon>Gammaproteobacteria</taxon>
        <taxon>Oceanospirillales</taxon>
        <taxon>Endozoicomonadaceae</taxon>
        <taxon>Parendozoicomonas</taxon>
    </lineage>
</organism>
<dbReference type="PANTHER" id="PTHR43479:SF11">
    <property type="entry name" value="ACREF_ENVCD OPERON REPRESSOR-RELATED"/>
    <property type="match status" value="1"/>
</dbReference>
<dbReference type="GO" id="GO:0003677">
    <property type="term" value="F:DNA binding"/>
    <property type="evidence" value="ECO:0007669"/>
    <property type="project" value="UniProtKB-UniRule"/>
</dbReference>
<dbReference type="PANTHER" id="PTHR43479">
    <property type="entry name" value="ACREF/ENVCD OPERON REPRESSOR-RELATED"/>
    <property type="match status" value="1"/>
</dbReference>
<evidence type="ECO:0000256" key="1">
    <source>
        <dbReference type="ARBA" id="ARBA00023125"/>
    </source>
</evidence>
<dbReference type="InterPro" id="IPR009057">
    <property type="entry name" value="Homeodomain-like_sf"/>
</dbReference>
<evidence type="ECO:0000259" key="3">
    <source>
        <dbReference type="PROSITE" id="PS50977"/>
    </source>
</evidence>
<keyword evidence="5" id="KW-1185">Reference proteome</keyword>
<accession>A0A1X7AE07</accession>
<dbReference type="Pfam" id="PF00440">
    <property type="entry name" value="TetR_N"/>
    <property type="match status" value="1"/>
</dbReference>
<dbReference type="RefSeq" id="WP_087105996.1">
    <property type="nucleotide sequence ID" value="NZ_CBCSCN010000012.1"/>
</dbReference>
<protein>
    <submittedName>
        <fullName evidence="4">Bacterial regulatory protein, tetR family</fullName>
    </submittedName>
</protein>
<dbReference type="Proteomes" id="UP000196573">
    <property type="component" value="Unassembled WGS sequence"/>
</dbReference>
<gene>
    <name evidence="4" type="ORF">EHSB41UT_00186</name>
</gene>
<reference evidence="4 5" key="1">
    <citation type="submission" date="2017-03" db="EMBL/GenBank/DDBJ databases">
        <authorList>
            <person name="Afonso C.L."/>
            <person name="Miller P.J."/>
            <person name="Scott M.A."/>
            <person name="Spackman E."/>
            <person name="Goraichik I."/>
            <person name="Dimitrov K.M."/>
            <person name="Suarez D.L."/>
            <person name="Swayne D.E."/>
        </authorList>
    </citation>
    <scope>NUCLEOTIDE SEQUENCE [LARGE SCALE GENOMIC DNA]</scope>
    <source>
        <strain evidence="4">SB41UT1</strain>
    </source>
</reference>
<dbReference type="EMBL" id="FWPT01000001">
    <property type="protein sequence ID" value="SMA32733.1"/>
    <property type="molecule type" value="Genomic_DNA"/>
</dbReference>
<dbReference type="Pfam" id="PF14278">
    <property type="entry name" value="TetR_C_8"/>
    <property type="match status" value="1"/>
</dbReference>
<dbReference type="InterPro" id="IPR039532">
    <property type="entry name" value="TetR_C_Firmicutes"/>
</dbReference>
<evidence type="ECO:0000313" key="5">
    <source>
        <dbReference type="Proteomes" id="UP000196573"/>
    </source>
</evidence>
<feature type="domain" description="HTH tetR-type" evidence="3">
    <location>
        <begin position="13"/>
        <end position="73"/>
    </location>
</feature>
<name>A0A1X7AE07_9GAMM</name>
<dbReference type="AlphaFoldDB" id="A0A1X7AE07"/>
<sequence>MKTPASNEDPRVVRSKTLIIEALAALMQEKPYHKIKVQDISARAQLARQTFYLHFSGRDAVLLEYIDTVFEEFYQDIEPHIVSSPEPDDAIAWHMFRQWKDHAPFVRLIVDADVEHLLIKSFKNYITRIMGLYIRNHAVAIKDPEALTFVVDYLAGASLLILQRWVRTDFQYPLDKIAALYSDLTRPGVLQVLSQGLPEPAAP</sequence>
<dbReference type="InterPro" id="IPR001647">
    <property type="entry name" value="HTH_TetR"/>
</dbReference>
<keyword evidence="1 2" id="KW-0238">DNA-binding</keyword>
<evidence type="ECO:0000313" key="4">
    <source>
        <dbReference type="EMBL" id="SMA32733.1"/>
    </source>
</evidence>
<proteinExistence type="predicted"/>
<dbReference type="Gene3D" id="1.10.357.10">
    <property type="entry name" value="Tetracycline Repressor, domain 2"/>
    <property type="match status" value="1"/>
</dbReference>